<dbReference type="RefSeq" id="WP_139222036.1">
    <property type="nucleotide sequence ID" value="NZ_FOVD01000003.1"/>
</dbReference>
<dbReference type="InterPro" id="IPR036396">
    <property type="entry name" value="Cyt_P450_sf"/>
</dbReference>
<dbReference type="GO" id="GO:0020037">
    <property type="term" value="F:heme binding"/>
    <property type="evidence" value="ECO:0007669"/>
    <property type="project" value="InterPro"/>
</dbReference>
<evidence type="ECO:0000256" key="1">
    <source>
        <dbReference type="ARBA" id="ARBA00010617"/>
    </source>
</evidence>
<dbReference type="OrthoDB" id="9801155at2"/>
<sequence>MDLKNNQLDFSSVEFATNPDNILAPIRELKGLYPHQLRNGPKVWIVTRRQDVESVLLEGEIFKVSPALMNQSYENNPFSKAIPTPAHLLANDGDKHKRLKQSLERFFTPETLETYRDYITGEVKAVFVDWKSGQKHDLVTELSYLIPVKVIAKMLGLKWQRELPGYGIALQMAKTDPEYLPKVMEFHSLISKVIFDKEKHPDERSIISVLLKDGLTYDEILSMSLLLFMAGSGTTASLISQGLRQIIINKNHKKGESLNVKNIVDEVLFRTSPANSAFPRYVHKETNLSGSDLRTGDIVIAMLSSANYDNKNGEDPLKDYLSFSRGIHYCVGPYIAKMQAEIIFGVFSENFPMSKIMNEKWFSNITSRDLMKLEVIL</sequence>
<organism evidence="2 3">
    <name type="scientific">Chryseobacterium oleae</name>
    <dbReference type="NCBI Taxonomy" id="491207"/>
    <lineage>
        <taxon>Bacteria</taxon>
        <taxon>Pseudomonadati</taxon>
        <taxon>Bacteroidota</taxon>
        <taxon>Flavobacteriia</taxon>
        <taxon>Flavobacteriales</taxon>
        <taxon>Weeksellaceae</taxon>
        <taxon>Chryseobacterium group</taxon>
        <taxon>Chryseobacterium</taxon>
    </lineage>
</organism>
<dbReference type="InterPro" id="IPR017972">
    <property type="entry name" value="Cyt_P450_CS"/>
</dbReference>
<comment type="similarity">
    <text evidence="1">Belongs to the cytochrome P450 family.</text>
</comment>
<keyword evidence="3" id="KW-1185">Reference proteome</keyword>
<reference evidence="3" key="1">
    <citation type="submission" date="2016-10" db="EMBL/GenBank/DDBJ databases">
        <authorList>
            <person name="Varghese N."/>
            <person name="Submissions S."/>
        </authorList>
    </citation>
    <scope>NUCLEOTIDE SEQUENCE [LARGE SCALE GENOMIC DNA]</scope>
    <source>
        <strain evidence="3">DSM 25575</strain>
    </source>
</reference>
<accession>A0A1I4YRH6</accession>
<gene>
    <name evidence="2" type="ORF">SAMN05421594_2630</name>
</gene>
<dbReference type="PANTHER" id="PTHR46696">
    <property type="entry name" value="P450, PUTATIVE (EUROFUNG)-RELATED"/>
    <property type="match status" value="1"/>
</dbReference>
<name>A0A1I4YRH6_CHROL</name>
<dbReference type="GO" id="GO:0016705">
    <property type="term" value="F:oxidoreductase activity, acting on paired donors, with incorporation or reduction of molecular oxygen"/>
    <property type="evidence" value="ECO:0007669"/>
    <property type="project" value="InterPro"/>
</dbReference>
<dbReference type="PROSITE" id="PS00086">
    <property type="entry name" value="CYTOCHROME_P450"/>
    <property type="match status" value="1"/>
</dbReference>
<dbReference type="Gene3D" id="1.10.630.10">
    <property type="entry name" value="Cytochrome P450"/>
    <property type="match status" value="1"/>
</dbReference>
<dbReference type="PANTHER" id="PTHR46696:SF1">
    <property type="entry name" value="CYTOCHROME P450 YJIB-RELATED"/>
    <property type="match status" value="1"/>
</dbReference>
<evidence type="ECO:0000313" key="2">
    <source>
        <dbReference type="EMBL" id="SFN40632.1"/>
    </source>
</evidence>
<dbReference type="Proteomes" id="UP000198769">
    <property type="component" value="Unassembled WGS sequence"/>
</dbReference>
<dbReference type="EMBL" id="FOVD01000003">
    <property type="protein sequence ID" value="SFN40632.1"/>
    <property type="molecule type" value="Genomic_DNA"/>
</dbReference>
<dbReference type="CDD" id="cd00302">
    <property type="entry name" value="cytochrome_P450"/>
    <property type="match status" value="1"/>
</dbReference>
<evidence type="ECO:0000313" key="3">
    <source>
        <dbReference type="Proteomes" id="UP000198769"/>
    </source>
</evidence>
<dbReference type="SUPFAM" id="SSF48264">
    <property type="entry name" value="Cytochrome P450"/>
    <property type="match status" value="1"/>
</dbReference>
<dbReference type="PRINTS" id="PR00359">
    <property type="entry name" value="BP450"/>
</dbReference>
<proteinExistence type="inferred from homology"/>
<dbReference type="GO" id="GO:0004497">
    <property type="term" value="F:monooxygenase activity"/>
    <property type="evidence" value="ECO:0007669"/>
    <property type="project" value="InterPro"/>
</dbReference>
<dbReference type="InterPro" id="IPR002397">
    <property type="entry name" value="Cyt_P450_B"/>
</dbReference>
<protein>
    <submittedName>
        <fullName evidence="2">Cytochrome P450</fullName>
    </submittedName>
</protein>
<dbReference type="AlphaFoldDB" id="A0A1I4YRH6"/>
<dbReference type="GO" id="GO:0005506">
    <property type="term" value="F:iron ion binding"/>
    <property type="evidence" value="ECO:0007669"/>
    <property type="project" value="InterPro"/>
</dbReference>